<organism evidence="1 2">
    <name type="scientific">Capsella rubella</name>
    <dbReference type="NCBI Taxonomy" id="81985"/>
    <lineage>
        <taxon>Eukaryota</taxon>
        <taxon>Viridiplantae</taxon>
        <taxon>Streptophyta</taxon>
        <taxon>Embryophyta</taxon>
        <taxon>Tracheophyta</taxon>
        <taxon>Spermatophyta</taxon>
        <taxon>Magnoliopsida</taxon>
        <taxon>eudicotyledons</taxon>
        <taxon>Gunneridae</taxon>
        <taxon>Pentapetalae</taxon>
        <taxon>rosids</taxon>
        <taxon>malvids</taxon>
        <taxon>Brassicales</taxon>
        <taxon>Brassicaceae</taxon>
        <taxon>Camelineae</taxon>
        <taxon>Capsella</taxon>
    </lineage>
</organism>
<protein>
    <submittedName>
        <fullName evidence="1">Uncharacterized protein</fullName>
    </submittedName>
</protein>
<evidence type="ECO:0000313" key="2">
    <source>
        <dbReference type="Proteomes" id="UP000029121"/>
    </source>
</evidence>
<dbReference type="EMBL" id="KB870805">
    <property type="protein sequence ID" value="EOA38967.1"/>
    <property type="molecule type" value="Genomic_DNA"/>
</dbReference>
<dbReference type="AlphaFoldDB" id="R0GSS8"/>
<proteinExistence type="predicted"/>
<dbReference type="STRING" id="81985.R0GSS8"/>
<keyword evidence="2" id="KW-1185">Reference proteome</keyword>
<name>R0GSS8_9BRAS</name>
<dbReference type="eggNOG" id="KOG0622">
    <property type="taxonomic scope" value="Eukaryota"/>
</dbReference>
<evidence type="ECO:0000313" key="1">
    <source>
        <dbReference type="EMBL" id="EOA38967.1"/>
    </source>
</evidence>
<sequence length="63" mass="7339">MKLQSYSFTKWTAAQEGVFVNVNSDQFDLKTIVEDSRIDGKKVTVLLRDNPQVKPYVAIYWEQ</sequence>
<dbReference type="Proteomes" id="UP000029121">
    <property type="component" value="Unassembled WGS sequence"/>
</dbReference>
<gene>
    <name evidence="1" type="ORF">CARUB_v10011391mg</name>
</gene>
<reference evidence="2" key="1">
    <citation type="journal article" date="2013" name="Nat. Genet.">
        <title>The Capsella rubella genome and the genomic consequences of rapid mating system evolution.</title>
        <authorList>
            <person name="Slotte T."/>
            <person name="Hazzouri K.M."/>
            <person name="Agren J.A."/>
            <person name="Koenig D."/>
            <person name="Maumus F."/>
            <person name="Guo Y.L."/>
            <person name="Steige K."/>
            <person name="Platts A.E."/>
            <person name="Escobar J.S."/>
            <person name="Newman L.K."/>
            <person name="Wang W."/>
            <person name="Mandakova T."/>
            <person name="Vello E."/>
            <person name="Smith L.M."/>
            <person name="Henz S.R."/>
            <person name="Steffen J."/>
            <person name="Takuno S."/>
            <person name="Brandvain Y."/>
            <person name="Coop G."/>
            <person name="Andolfatto P."/>
            <person name="Hu T.T."/>
            <person name="Blanchette M."/>
            <person name="Clark R.M."/>
            <person name="Quesneville H."/>
            <person name="Nordborg M."/>
            <person name="Gaut B.S."/>
            <person name="Lysak M.A."/>
            <person name="Jenkins J."/>
            <person name="Grimwood J."/>
            <person name="Chapman J."/>
            <person name="Prochnik S."/>
            <person name="Shu S."/>
            <person name="Rokhsar D."/>
            <person name="Schmutz J."/>
            <person name="Weigel D."/>
            <person name="Wright S.I."/>
        </authorList>
    </citation>
    <scope>NUCLEOTIDE SEQUENCE [LARGE SCALE GENOMIC DNA]</scope>
    <source>
        <strain evidence="2">cv. Monte Gargano</strain>
    </source>
</reference>
<accession>R0GSS8</accession>